<gene>
    <name evidence="3" type="ORF">RM572_22100</name>
</gene>
<dbReference type="SUPFAM" id="SSF103481">
    <property type="entry name" value="Multidrug resistance efflux transporter EmrE"/>
    <property type="match status" value="1"/>
</dbReference>
<evidence type="ECO:0000256" key="2">
    <source>
        <dbReference type="SAM" id="SignalP"/>
    </source>
</evidence>
<dbReference type="EMBL" id="JAVREQ010000022">
    <property type="protein sequence ID" value="MDT0381455.1"/>
    <property type="molecule type" value="Genomic_DNA"/>
</dbReference>
<dbReference type="PANTHER" id="PTHR40761:SF1">
    <property type="entry name" value="CONSERVED INTEGRAL MEMBRANE ALANINE VALINE AND LEUCINE RICH PROTEIN-RELATED"/>
    <property type="match status" value="1"/>
</dbReference>
<accession>A0ABU2NWU6</accession>
<feature type="transmembrane region" description="Helical" evidence="1">
    <location>
        <begin position="130"/>
        <end position="150"/>
    </location>
</feature>
<evidence type="ECO:0000313" key="3">
    <source>
        <dbReference type="EMBL" id="MDT0381455.1"/>
    </source>
</evidence>
<keyword evidence="2" id="KW-0732">Signal</keyword>
<feature type="chain" id="PRO_5046274507" evidence="2">
    <location>
        <begin position="20"/>
        <end position="335"/>
    </location>
</feature>
<feature type="transmembrane region" description="Helical" evidence="1">
    <location>
        <begin position="56"/>
        <end position="86"/>
    </location>
</feature>
<name>A0ABU2NWU6_9ACTN</name>
<organism evidence="3 4">
    <name type="scientific">Streptomyces hazeniae</name>
    <dbReference type="NCBI Taxonomy" id="3075538"/>
    <lineage>
        <taxon>Bacteria</taxon>
        <taxon>Bacillati</taxon>
        <taxon>Actinomycetota</taxon>
        <taxon>Actinomycetes</taxon>
        <taxon>Kitasatosporales</taxon>
        <taxon>Streptomycetaceae</taxon>
        <taxon>Streptomyces</taxon>
    </lineage>
</organism>
<feature type="transmembrane region" description="Helical" evidence="1">
    <location>
        <begin position="162"/>
        <end position="182"/>
    </location>
</feature>
<comment type="caution">
    <text evidence="3">The sequence shown here is derived from an EMBL/GenBank/DDBJ whole genome shotgun (WGS) entry which is preliminary data.</text>
</comment>
<dbReference type="Proteomes" id="UP001183414">
    <property type="component" value="Unassembled WGS sequence"/>
</dbReference>
<reference evidence="4" key="1">
    <citation type="submission" date="2023-07" db="EMBL/GenBank/DDBJ databases">
        <title>30 novel species of actinomycetes from the DSMZ collection.</title>
        <authorList>
            <person name="Nouioui I."/>
        </authorList>
    </citation>
    <scope>NUCLEOTIDE SEQUENCE [LARGE SCALE GENOMIC DNA]</scope>
    <source>
        <strain evidence="4">DSM 42041</strain>
    </source>
</reference>
<feature type="transmembrane region" description="Helical" evidence="1">
    <location>
        <begin position="98"/>
        <end position="118"/>
    </location>
</feature>
<keyword evidence="1" id="KW-0472">Membrane</keyword>
<dbReference type="RefSeq" id="WP_311675148.1">
    <property type="nucleotide sequence ID" value="NZ_JAVREQ010000022.1"/>
</dbReference>
<feature type="transmembrane region" description="Helical" evidence="1">
    <location>
        <begin position="194"/>
        <end position="215"/>
    </location>
</feature>
<feature type="transmembrane region" description="Helical" evidence="1">
    <location>
        <begin position="222"/>
        <end position="243"/>
    </location>
</feature>
<feature type="transmembrane region" description="Helical" evidence="1">
    <location>
        <begin position="249"/>
        <end position="271"/>
    </location>
</feature>
<dbReference type="PANTHER" id="PTHR40761">
    <property type="entry name" value="CONSERVED INTEGRAL MEMBRANE ALANINE VALINE AND LEUCINE RICH PROTEIN-RELATED"/>
    <property type="match status" value="1"/>
</dbReference>
<proteinExistence type="predicted"/>
<sequence>MNALAASVLLALLSAVAYAGAAIVQERIASTTDPSRFALLRNGRWWVSVVLNGTGALLHVAALGLGPLTVVQPLGVLTIVIVAPLAALTVKRRVGRRAWRGIGLVTLGLAAVLLFTGANASEPLGTGGQYAVTGVATAGVLLLVGCATVLSRTGRTGLRSIALATAAGVAFGTASVCVKAVAEGWALTSPARAVPVLGLIAVFAVTGLATSQAAYRGGGLATPLATATVVNPVVAGAVGILLLDEGFRYGAPGAVAALLGAVVTGWGLFVLTADNVARQRRAAAAARAVVIPAPVARPEAAGVLVPLTAALDPAAVRGEGRADGTAVPLPAHCRS</sequence>
<protein>
    <submittedName>
        <fullName evidence="3">DMT family transporter</fullName>
    </submittedName>
</protein>
<keyword evidence="4" id="KW-1185">Reference proteome</keyword>
<dbReference type="NCBIfam" id="NF038012">
    <property type="entry name" value="DMT_1"/>
    <property type="match status" value="1"/>
</dbReference>
<feature type="signal peptide" evidence="2">
    <location>
        <begin position="1"/>
        <end position="19"/>
    </location>
</feature>
<keyword evidence="1" id="KW-1133">Transmembrane helix</keyword>
<evidence type="ECO:0000313" key="4">
    <source>
        <dbReference type="Proteomes" id="UP001183414"/>
    </source>
</evidence>
<evidence type="ECO:0000256" key="1">
    <source>
        <dbReference type="SAM" id="Phobius"/>
    </source>
</evidence>
<dbReference type="InterPro" id="IPR037185">
    <property type="entry name" value="EmrE-like"/>
</dbReference>
<keyword evidence="1" id="KW-0812">Transmembrane</keyword>